<organism evidence="5 6">
    <name type="scientific">Peribacillus faecalis</name>
    <dbReference type="NCBI Taxonomy" id="2772559"/>
    <lineage>
        <taxon>Bacteria</taxon>
        <taxon>Bacillati</taxon>
        <taxon>Bacillota</taxon>
        <taxon>Bacilli</taxon>
        <taxon>Bacillales</taxon>
        <taxon>Bacillaceae</taxon>
        <taxon>Peribacillus</taxon>
    </lineage>
</organism>
<comment type="catalytic activity">
    <reaction evidence="4">
        <text>5-hydroxyuridine(34) in tRNA + S-adenosyl-L-methionine = 5-methoxyuridine(34) in tRNA + S-adenosyl-L-homocysteine + H(+)</text>
        <dbReference type="Rhea" id="RHEA:60524"/>
        <dbReference type="Rhea" id="RHEA-COMP:13381"/>
        <dbReference type="Rhea" id="RHEA-COMP:15591"/>
        <dbReference type="ChEBI" id="CHEBI:15378"/>
        <dbReference type="ChEBI" id="CHEBI:57856"/>
        <dbReference type="ChEBI" id="CHEBI:59789"/>
        <dbReference type="ChEBI" id="CHEBI:136877"/>
        <dbReference type="ChEBI" id="CHEBI:143860"/>
    </reaction>
</comment>
<keyword evidence="4" id="KW-0819">tRNA processing</keyword>
<keyword evidence="3 4" id="KW-0949">S-adenosyl-L-methionine</keyword>
<dbReference type="GO" id="GO:0008757">
    <property type="term" value="F:S-adenosylmethionine-dependent methyltransferase activity"/>
    <property type="evidence" value="ECO:0007669"/>
    <property type="project" value="TreeGrafter"/>
</dbReference>
<comment type="subunit">
    <text evidence="4">Homodimer.</text>
</comment>
<dbReference type="RefSeq" id="WP_190999091.1">
    <property type="nucleotide sequence ID" value="NZ_JACXSI010000037.1"/>
</dbReference>
<feature type="binding site" evidence="4">
    <location>
        <begin position="110"/>
        <end position="111"/>
    </location>
    <ligand>
        <name>S-adenosyl-L-methionine</name>
        <dbReference type="ChEBI" id="CHEBI:59789"/>
    </ligand>
</feature>
<feature type="binding site" evidence="4">
    <location>
        <position position="130"/>
    </location>
    <ligand>
        <name>S-adenosyl-L-methionine</name>
        <dbReference type="ChEBI" id="CHEBI:59789"/>
    </ligand>
</feature>
<evidence type="ECO:0000256" key="1">
    <source>
        <dbReference type="ARBA" id="ARBA00022603"/>
    </source>
</evidence>
<keyword evidence="1 4" id="KW-0489">Methyltransferase</keyword>
<sequence length="217" mass="24748">MSDSINEYLVQLTPKRNELFSKMENYAREHHVPIMDIIGIEALLQLLRIHNPSSILELGSAIGYSALRMSDALPHASIVTLERDQDRIDAARAYIKEAGKEDRITLIEGDALELAEEAKKHGPFDFIFIDAAKGQYVRFFERYEPLLAPEGIIISDNVLYKGEVTLPEESITPRRRRALVRKIKHFNNWIMEHPDYHTVILPIGDGMAVSKKKKIQG</sequence>
<feature type="binding site" evidence="4">
    <location>
        <position position="35"/>
    </location>
    <ligand>
        <name>S-adenosyl-L-methionine</name>
        <dbReference type="ChEBI" id="CHEBI:59789"/>
    </ligand>
</feature>
<comment type="caution">
    <text evidence="5">The sequence shown here is derived from an EMBL/GenBank/DDBJ whole genome shotgun (WGS) entry which is preliminary data.</text>
</comment>
<proteinExistence type="inferred from homology"/>
<evidence type="ECO:0000313" key="6">
    <source>
        <dbReference type="Proteomes" id="UP000602076"/>
    </source>
</evidence>
<evidence type="ECO:0000256" key="4">
    <source>
        <dbReference type="HAMAP-Rule" id="MF_02217"/>
    </source>
</evidence>
<evidence type="ECO:0000256" key="3">
    <source>
        <dbReference type="ARBA" id="ARBA00022691"/>
    </source>
</evidence>
<dbReference type="PANTHER" id="PTHR10509:SF14">
    <property type="entry name" value="CAFFEOYL-COA O-METHYLTRANSFERASE 3-RELATED"/>
    <property type="match status" value="1"/>
</dbReference>
<gene>
    <name evidence="4" type="primary">trmR</name>
    <name evidence="5" type="ORF">IEO70_14490</name>
</gene>
<dbReference type="AlphaFoldDB" id="A0A927HDK5"/>
<dbReference type="Proteomes" id="UP000602076">
    <property type="component" value="Unassembled WGS sequence"/>
</dbReference>
<feature type="binding site" evidence="4">
    <location>
        <position position="157"/>
    </location>
    <ligand>
        <name>Mg(2+)</name>
        <dbReference type="ChEBI" id="CHEBI:18420"/>
    </ligand>
</feature>
<dbReference type="EC" id="2.1.1.-" evidence="4"/>
<dbReference type="GO" id="GO:0008171">
    <property type="term" value="F:O-methyltransferase activity"/>
    <property type="evidence" value="ECO:0007669"/>
    <property type="project" value="InterPro"/>
</dbReference>
<dbReference type="Pfam" id="PF01596">
    <property type="entry name" value="Methyltransf_3"/>
    <property type="match status" value="1"/>
</dbReference>
<feature type="binding site" evidence="4">
    <location>
        <position position="65"/>
    </location>
    <ligand>
        <name>S-adenosyl-L-methionine</name>
        <dbReference type="ChEBI" id="CHEBI:59789"/>
    </ligand>
</feature>
<dbReference type="InterPro" id="IPR043675">
    <property type="entry name" value="TrmR_methyltr"/>
</dbReference>
<dbReference type="GO" id="GO:0030488">
    <property type="term" value="P:tRNA methylation"/>
    <property type="evidence" value="ECO:0007669"/>
    <property type="project" value="UniProtKB-UniRule"/>
</dbReference>
<keyword evidence="6" id="KW-1185">Reference proteome</keyword>
<dbReference type="PANTHER" id="PTHR10509">
    <property type="entry name" value="O-METHYLTRANSFERASE-RELATED"/>
    <property type="match status" value="1"/>
</dbReference>
<protein>
    <recommendedName>
        <fullName evidence="4">tRNA 5-hydroxyuridine methyltransferase</fullName>
        <ecNumber evidence="4">2.1.1.-</ecNumber>
    </recommendedName>
    <alternativeName>
        <fullName evidence="4">ho5U methyltransferase</fullName>
    </alternativeName>
</protein>
<comment type="function">
    <text evidence="4">Catalyzes the methylation of 5-hydroxyuridine (ho5U) to form 5-methoxyuridine (mo5U) at position 34 in tRNAs.</text>
</comment>
<accession>A0A927HDK5</accession>
<feature type="binding site" evidence="4">
    <location>
        <position position="156"/>
    </location>
    <ligand>
        <name>Mg(2+)</name>
        <dbReference type="ChEBI" id="CHEBI:18420"/>
    </ligand>
</feature>
<feature type="binding site" evidence="4">
    <location>
        <position position="82"/>
    </location>
    <ligand>
        <name>S-adenosyl-L-methionine</name>
        <dbReference type="ChEBI" id="CHEBI:59789"/>
    </ligand>
</feature>
<evidence type="ECO:0000256" key="2">
    <source>
        <dbReference type="ARBA" id="ARBA00022679"/>
    </source>
</evidence>
<keyword evidence="4" id="KW-0460">Magnesium</keyword>
<dbReference type="InterPro" id="IPR002935">
    <property type="entry name" value="SAM_O-MeTrfase"/>
</dbReference>
<dbReference type="HAMAP" id="MF_02217">
    <property type="entry name" value="TrmR_methyltr"/>
    <property type="match status" value="1"/>
</dbReference>
<dbReference type="Gene3D" id="3.40.50.150">
    <property type="entry name" value="Vaccinia Virus protein VP39"/>
    <property type="match status" value="1"/>
</dbReference>
<dbReference type="GO" id="GO:0000287">
    <property type="term" value="F:magnesium ion binding"/>
    <property type="evidence" value="ECO:0007669"/>
    <property type="project" value="UniProtKB-UniRule"/>
</dbReference>
<name>A0A927HDK5_9BACI</name>
<dbReference type="EMBL" id="JACXSI010000037">
    <property type="protein sequence ID" value="MBD3109553.1"/>
    <property type="molecule type" value="Genomic_DNA"/>
</dbReference>
<dbReference type="CDD" id="cd02440">
    <property type="entry name" value="AdoMet_MTases"/>
    <property type="match status" value="1"/>
</dbReference>
<evidence type="ECO:0000313" key="5">
    <source>
        <dbReference type="EMBL" id="MBD3109553.1"/>
    </source>
</evidence>
<dbReference type="InterPro" id="IPR029063">
    <property type="entry name" value="SAM-dependent_MTases_sf"/>
</dbReference>
<dbReference type="InterPro" id="IPR050362">
    <property type="entry name" value="Cation-dep_OMT"/>
</dbReference>
<dbReference type="GO" id="GO:0016300">
    <property type="term" value="F:tRNA (uridine) methyltransferase activity"/>
    <property type="evidence" value="ECO:0007669"/>
    <property type="project" value="UniProtKB-UniRule"/>
</dbReference>
<keyword evidence="4" id="KW-0479">Metal-binding</keyword>
<reference evidence="5" key="1">
    <citation type="submission" date="2020-09" db="EMBL/GenBank/DDBJ databases">
        <title>Bacillus faecalis sp. nov., a moderately halophilic bacterium isolated from cow faeces.</title>
        <authorList>
            <person name="Jiang L."/>
            <person name="Lee J."/>
        </authorList>
    </citation>
    <scope>NUCLEOTIDE SEQUENCE</scope>
    <source>
        <strain evidence="5">AGMB 02131</strain>
    </source>
</reference>
<feature type="binding site" evidence="4">
    <location>
        <position position="130"/>
    </location>
    <ligand>
        <name>Mg(2+)</name>
        <dbReference type="ChEBI" id="CHEBI:18420"/>
    </ligand>
</feature>
<dbReference type="PROSITE" id="PS51682">
    <property type="entry name" value="SAM_OMT_I"/>
    <property type="match status" value="1"/>
</dbReference>
<dbReference type="SUPFAM" id="SSF53335">
    <property type="entry name" value="S-adenosyl-L-methionine-dependent methyltransferases"/>
    <property type="match status" value="1"/>
</dbReference>
<keyword evidence="2 4" id="KW-0808">Transferase</keyword>
<comment type="similarity">
    <text evidence="4">Belongs to the class I-like SAM-binding methyltransferase superfamily. Cation-dependent O-methyltransferase family.</text>
</comment>